<dbReference type="PANTHER" id="PTHR12629:SF42">
    <property type="entry name" value="OS02G0734300 PROTEIN"/>
    <property type="match status" value="1"/>
</dbReference>
<dbReference type="Proteomes" id="UP000243459">
    <property type="component" value="Chromosome 6"/>
</dbReference>
<comment type="cofactor">
    <cofactor evidence="1">
        <name>Mg(2+)</name>
        <dbReference type="ChEBI" id="CHEBI:18420"/>
    </cofactor>
</comment>
<gene>
    <name evidence="7" type="ORF">A4U43_C06F5380</name>
</gene>
<accession>A0A5P1ENS6</accession>
<evidence type="ECO:0000259" key="6">
    <source>
        <dbReference type="PROSITE" id="PS51462"/>
    </source>
</evidence>
<name>A0A5P1ENS6_ASPOF</name>
<keyword evidence="8" id="KW-1185">Reference proteome</keyword>
<dbReference type="GO" id="GO:0005634">
    <property type="term" value="C:nucleus"/>
    <property type="evidence" value="ECO:0007669"/>
    <property type="project" value="TreeGrafter"/>
</dbReference>
<evidence type="ECO:0000256" key="5">
    <source>
        <dbReference type="ARBA" id="ARBA00022842"/>
    </source>
</evidence>
<dbReference type="Pfam" id="PF00293">
    <property type="entry name" value="NUDIX"/>
    <property type="match status" value="1"/>
</dbReference>
<dbReference type="OrthoDB" id="2011998at2759"/>
<organism evidence="7 8">
    <name type="scientific">Asparagus officinalis</name>
    <name type="common">Garden asparagus</name>
    <dbReference type="NCBI Taxonomy" id="4686"/>
    <lineage>
        <taxon>Eukaryota</taxon>
        <taxon>Viridiplantae</taxon>
        <taxon>Streptophyta</taxon>
        <taxon>Embryophyta</taxon>
        <taxon>Tracheophyta</taxon>
        <taxon>Spermatophyta</taxon>
        <taxon>Magnoliopsida</taxon>
        <taxon>Liliopsida</taxon>
        <taxon>Asparagales</taxon>
        <taxon>Asparagaceae</taxon>
        <taxon>Asparagoideae</taxon>
        <taxon>Asparagus</taxon>
    </lineage>
</organism>
<dbReference type="EMBL" id="CM007386">
    <property type="protein sequence ID" value="ONK66211.1"/>
    <property type="molecule type" value="Genomic_DNA"/>
</dbReference>
<dbReference type="GO" id="GO:0016462">
    <property type="term" value="F:pyrophosphatase activity"/>
    <property type="evidence" value="ECO:0007669"/>
    <property type="project" value="InterPro"/>
</dbReference>
<dbReference type="Gramene" id="ONK66211">
    <property type="protein sequence ID" value="ONK66211"/>
    <property type="gene ID" value="A4U43_C06F5380"/>
</dbReference>
<dbReference type="PANTHER" id="PTHR12629">
    <property type="entry name" value="DIPHOSPHOINOSITOL POLYPHOSPHATE PHOSPHOHYDROLASE"/>
    <property type="match status" value="1"/>
</dbReference>
<evidence type="ECO:0000313" key="8">
    <source>
        <dbReference type="Proteomes" id="UP000243459"/>
    </source>
</evidence>
<evidence type="ECO:0000256" key="1">
    <source>
        <dbReference type="ARBA" id="ARBA00001946"/>
    </source>
</evidence>
<evidence type="ECO:0000313" key="7">
    <source>
        <dbReference type="EMBL" id="ONK66211.1"/>
    </source>
</evidence>
<dbReference type="GO" id="GO:0005737">
    <property type="term" value="C:cytoplasm"/>
    <property type="evidence" value="ECO:0007669"/>
    <property type="project" value="TreeGrafter"/>
</dbReference>
<dbReference type="PROSITE" id="PS51462">
    <property type="entry name" value="NUDIX"/>
    <property type="match status" value="1"/>
</dbReference>
<protein>
    <recommendedName>
        <fullName evidence="6">Nudix hydrolase domain-containing protein</fullName>
    </recommendedName>
</protein>
<keyword evidence="5" id="KW-0460">Magnesium</keyword>
<evidence type="ECO:0000256" key="4">
    <source>
        <dbReference type="ARBA" id="ARBA00022801"/>
    </source>
</evidence>
<dbReference type="InterPro" id="IPR000086">
    <property type="entry name" value="NUDIX_hydrolase_dom"/>
</dbReference>
<dbReference type="Gene3D" id="3.90.79.10">
    <property type="entry name" value="Nucleoside Triphosphate Pyrophosphohydrolase"/>
    <property type="match status" value="1"/>
</dbReference>
<dbReference type="InterPro" id="IPR020084">
    <property type="entry name" value="NUDIX_hydrolase_CS"/>
</dbReference>
<keyword evidence="3" id="KW-0479">Metal-binding</keyword>
<evidence type="ECO:0000256" key="3">
    <source>
        <dbReference type="ARBA" id="ARBA00022723"/>
    </source>
</evidence>
<dbReference type="OMA" id="YWPEMSS"/>
<proteinExistence type="inferred from homology"/>
<dbReference type="CDD" id="cd04666">
    <property type="entry name" value="NUDIX_DIPP2_like_Nudt4"/>
    <property type="match status" value="1"/>
</dbReference>
<dbReference type="SUPFAM" id="SSF55811">
    <property type="entry name" value="Nudix"/>
    <property type="match status" value="1"/>
</dbReference>
<dbReference type="PROSITE" id="PS00893">
    <property type="entry name" value="NUDIX_BOX"/>
    <property type="match status" value="1"/>
</dbReference>
<dbReference type="InterPro" id="IPR015797">
    <property type="entry name" value="NUDIX_hydrolase-like_dom_sf"/>
</dbReference>
<sequence>MLFPKGGWESDETLDQAASREALEEAGVQGKLEDALGSWKYKSKRYGTYYEGIMFALNVTEELAYWPEMSSRNRKWVTIAEAREGCRDLWMREALEVLVSRLEREKRIKAIQRV</sequence>
<evidence type="ECO:0000256" key="2">
    <source>
        <dbReference type="ARBA" id="ARBA00005582"/>
    </source>
</evidence>
<dbReference type="GO" id="GO:0046872">
    <property type="term" value="F:metal ion binding"/>
    <property type="evidence" value="ECO:0007669"/>
    <property type="project" value="UniProtKB-KW"/>
</dbReference>
<keyword evidence="4" id="KW-0378">Hydrolase</keyword>
<dbReference type="AlphaFoldDB" id="A0A5P1ENS6"/>
<feature type="domain" description="Nudix hydrolase" evidence="6">
    <location>
        <begin position="1"/>
        <end position="99"/>
    </location>
</feature>
<comment type="similarity">
    <text evidence="2">Belongs to the Nudix hydrolase family.</text>
</comment>
<dbReference type="InterPro" id="IPR047198">
    <property type="entry name" value="DDP-like_NUDIX"/>
</dbReference>
<reference evidence="8" key="1">
    <citation type="journal article" date="2017" name="Nat. Commun.">
        <title>The asparagus genome sheds light on the origin and evolution of a young Y chromosome.</title>
        <authorList>
            <person name="Harkess A."/>
            <person name="Zhou J."/>
            <person name="Xu C."/>
            <person name="Bowers J.E."/>
            <person name="Van der Hulst R."/>
            <person name="Ayyampalayam S."/>
            <person name="Mercati F."/>
            <person name="Riccardi P."/>
            <person name="McKain M.R."/>
            <person name="Kakrana A."/>
            <person name="Tang H."/>
            <person name="Ray J."/>
            <person name="Groenendijk J."/>
            <person name="Arikit S."/>
            <person name="Mathioni S.M."/>
            <person name="Nakano M."/>
            <person name="Shan H."/>
            <person name="Telgmann-Rauber A."/>
            <person name="Kanno A."/>
            <person name="Yue Z."/>
            <person name="Chen H."/>
            <person name="Li W."/>
            <person name="Chen Y."/>
            <person name="Xu X."/>
            <person name="Zhang Y."/>
            <person name="Luo S."/>
            <person name="Chen H."/>
            <person name="Gao J."/>
            <person name="Mao Z."/>
            <person name="Pires J.C."/>
            <person name="Luo M."/>
            <person name="Kudrna D."/>
            <person name="Wing R.A."/>
            <person name="Meyers B.C."/>
            <person name="Yi K."/>
            <person name="Kong H."/>
            <person name="Lavrijsen P."/>
            <person name="Sunseri F."/>
            <person name="Falavigna A."/>
            <person name="Ye Y."/>
            <person name="Leebens-Mack J.H."/>
            <person name="Chen G."/>
        </authorList>
    </citation>
    <scope>NUCLEOTIDE SEQUENCE [LARGE SCALE GENOMIC DNA]</scope>
    <source>
        <strain evidence="8">cv. DH0086</strain>
    </source>
</reference>